<sequence>MSLSPANESFYRPEKNTDQQRNLDLSSKKNCNQLQFFLSADTENLRLRHPNFLEAVPFITCLTKSFFPEMSLSPANESFTFQKKNTDQQRKGRKQFACTTSQFFKSSTIRNLAKKEFFSEMSLSQLTSLLPSRKEHRSAKK</sequence>
<reference evidence="2 3" key="1">
    <citation type="submission" date="2021-06" db="EMBL/GenBank/DDBJ databases">
        <title>Caerostris extrusa draft genome.</title>
        <authorList>
            <person name="Kono N."/>
            <person name="Arakawa K."/>
        </authorList>
    </citation>
    <scope>NUCLEOTIDE SEQUENCE [LARGE SCALE GENOMIC DNA]</scope>
</reference>
<evidence type="ECO:0000256" key="1">
    <source>
        <dbReference type="SAM" id="MobiDB-lite"/>
    </source>
</evidence>
<accession>A0AAV4XRM7</accession>
<dbReference type="EMBL" id="BPLR01018067">
    <property type="protein sequence ID" value="GIY96616.1"/>
    <property type="molecule type" value="Genomic_DNA"/>
</dbReference>
<feature type="region of interest" description="Disordered" evidence="1">
    <location>
        <begin position="1"/>
        <end position="21"/>
    </location>
</feature>
<evidence type="ECO:0000313" key="2">
    <source>
        <dbReference type="EMBL" id="GIY96616.1"/>
    </source>
</evidence>
<proteinExistence type="predicted"/>
<dbReference type="AlphaFoldDB" id="A0AAV4XRM7"/>
<name>A0AAV4XRM7_CAEEX</name>
<dbReference type="Proteomes" id="UP001054945">
    <property type="component" value="Unassembled WGS sequence"/>
</dbReference>
<protein>
    <submittedName>
        <fullName evidence="2">Uncharacterized protein</fullName>
    </submittedName>
</protein>
<gene>
    <name evidence="2" type="ORF">CEXT_313301</name>
</gene>
<evidence type="ECO:0000313" key="3">
    <source>
        <dbReference type="Proteomes" id="UP001054945"/>
    </source>
</evidence>
<organism evidence="2 3">
    <name type="scientific">Caerostris extrusa</name>
    <name type="common">Bark spider</name>
    <name type="synonym">Caerostris bankana</name>
    <dbReference type="NCBI Taxonomy" id="172846"/>
    <lineage>
        <taxon>Eukaryota</taxon>
        <taxon>Metazoa</taxon>
        <taxon>Ecdysozoa</taxon>
        <taxon>Arthropoda</taxon>
        <taxon>Chelicerata</taxon>
        <taxon>Arachnida</taxon>
        <taxon>Araneae</taxon>
        <taxon>Araneomorphae</taxon>
        <taxon>Entelegynae</taxon>
        <taxon>Araneoidea</taxon>
        <taxon>Araneidae</taxon>
        <taxon>Caerostris</taxon>
    </lineage>
</organism>
<keyword evidence="3" id="KW-1185">Reference proteome</keyword>
<comment type="caution">
    <text evidence="2">The sequence shown here is derived from an EMBL/GenBank/DDBJ whole genome shotgun (WGS) entry which is preliminary data.</text>
</comment>